<sequence>MEKWKNGIAKLTVPTPFAVGDVHCYLIKGDRLTLVDAGVKTDEAWEALQVQLAELKLTPEDIEQVILTHHHPDHVGLLHYLPKTIEVYAHPLNERWLKRTESFSAEHDDFYLRLYQQFGVPREYLAPTINEMKKNLRYSSECSLAGYLLENDVPSGLEGWRVLETHGHAQGHIALWREEDGILIGGDVLLAHISPNPILEPPYPGETERPKPQLQYNQTLKKLQEYPISLVYAGHGQDFTGTGPLIDNRLSRQHDRAMKVKSMVEEEPKTAFEICQSLFPTVYQKELNLTISETAAQLDYLMSLEEIAVVEEGPSLLYVAK</sequence>
<comment type="caution">
    <text evidence="2">The sequence shown here is derived from an EMBL/GenBank/DDBJ whole genome shotgun (WGS) entry which is preliminary data.</text>
</comment>
<organism evidence="2 3">
    <name type="scientific">Mesobacillus maritimus</name>
    <dbReference type="NCBI Taxonomy" id="1643336"/>
    <lineage>
        <taxon>Bacteria</taxon>
        <taxon>Bacillati</taxon>
        <taxon>Bacillota</taxon>
        <taxon>Bacilli</taxon>
        <taxon>Bacillales</taxon>
        <taxon>Bacillaceae</taxon>
        <taxon>Mesobacillus</taxon>
    </lineage>
</organism>
<evidence type="ECO:0000313" key="3">
    <source>
        <dbReference type="Proteomes" id="UP000769780"/>
    </source>
</evidence>
<dbReference type="Gene3D" id="3.60.15.10">
    <property type="entry name" value="Ribonuclease Z/Hydroxyacylglutathione hydrolase-like"/>
    <property type="match status" value="1"/>
</dbReference>
<dbReference type="InterPro" id="IPR050855">
    <property type="entry name" value="NDM-1-like"/>
</dbReference>
<dbReference type="SUPFAM" id="SSF56281">
    <property type="entry name" value="Metallo-hydrolase/oxidoreductase"/>
    <property type="match status" value="1"/>
</dbReference>
<reference evidence="2 3" key="1">
    <citation type="submission" date="2020-07" db="EMBL/GenBank/DDBJ databases">
        <title>Fungal Genomes of the International Space Station.</title>
        <authorList>
            <person name="Seuylemezian A."/>
            <person name="Singh N.K."/>
            <person name="Wood J."/>
            <person name="Venkateswaran K."/>
        </authorList>
    </citation>
    <scope>NUCLEOTIDE SEQUENCE [LARGE SCALE GENOMIC DNA]</scope>
    <source>
        <strain evidence="2 3">PL-B2</strain>
    </source>
</reference>
<dbReference type="EMBL" id="JACWFH010000008">
    <property type="protein sequence ID" value="MBY0096464.1"/>
    <property type="molecule type" value="Genomic_DNA"/>
</dbReference>
<dbReference type="RefSeq" id="WP_221872360.1">
    <property type="nucleotide sequence ID" value="NZ_JACWFH010000008.1"/>
</dbReference>
<keyword evidence="3" id="KW-1185">Reference proteome</keyword>
<evidence type="ECO:0000313" key="2">
    <source>
        <dbReference type="EMBL" id="MBY0096464.1"/>
    </source>
</evidence>
<dbReference type="SMART" id="SM00849">
    <property type="entry name" value="Lactamase_B"/>
    <property type="match status" value="1"/>
</dbReference>
<dbReference type="PANTHER" id="PTHR42951:SF21">
    <property type="entry name" value="METALLO-HYDROLASE YQJP-RELATED"/>
    <property type="match status" value="1"/>
</dbReference>
<dbReference type="Pfam" id="PF00753">
    <property type="entry name" value="Lactamase_B"/>
    <property type="match status" value="1"/>
</dbReference>
<accession>A0ABS7K2Q4</accession>
<dbReference type="Proteomes" id="UP000769780">
    <property type="component" value="Unassembled WGS sequence"/>
</dbReference>
<evidence type="ECO:0000259" key="1">
    <source>
        <dbReference type="SMART" id="SM00849"/>
    </source>
</evidence>
<dbReference type="PANTHER" id="PTHR42951">
    <property type="entry name" value="METALLO-BETA-LACTAMASE DOMAIN-CONTAINING"/>
    <property type="match status" value="1"/>
</dbReference>
<dbReference type="InterPro" id="IPR001279">
    <property type="entry name" value="Metallo-B-lactamas"/>
</dbReference>
<feature type="domain" description="Metallo-beta-lactamase" evidence="1">
    <location>
        <begin position="21"/>
        <end position="235"/>
    </location>
</feature>
<name>A0ABS7K2Q4_9BACI</name>
<dbReference type="InterPro" id="IPR036866">
    <property type="entry name" value="RibonucZ/Hydroxyglut_hydro"/>
</dbReference>
<proteinExistence type="predicted"/>
<protein>
    <submittedName>
        <fullName evidence="2">MBL fold metallo-hydrolase</fullName>
    </submittedName>
</protein>
<gene>
    <name evidence="2" type="ORF">H0185_06555</name>
</gene>